<dbReference type="Pfam" id="PF01381">
    <property type="entry name" value="HTH_3"/>
    <property type="match status" value="1"/>
</dbReference>
<name>A0A9D1CZB3_9FIRM</name>
<reference evidence="2" key="1">
    <citation type="submission" date="2020-10" db="EMBL/GenBank/DDBJ databases">
        <authorList>
            <person name="Gilroy R."/>
        </authorList>
    </citation>
    <scope>NUCLEOTIDE SEQUENCE</scope>
    <source>
        <strain evidence="2">CHK147-3167</strain>
    </source>
</reference>
<feature type="domain" description="HTH cro/C1-type" evidence="1">
    <location>
        <begin position="1"/>
        <end position="52"/>
    </location>
</feature>
<dbReference type="CDD" id="cd00093">
    <property type="entry name" value="HTH_XRE"/>
    <property type="match status" value="1"/>
</dbReference>
<organism evidence="2 3">
    <name type="scientific">Candidatus Coprosoma intestinipullorum</name>
    <dbReference type="NCBI Taxonomy" id="2840752"/>
    <lineage>
        <taxon>Bacteria</taxon>
        <taxon>Bacillati</taxon>
        <taxon>Bacillota</taxon>
        <taxon>Bacillota incertae sedis</taxon>
        <taxon>Candidatus Coprosoma</taxon>
    </lineage>
</organism>
<accession>A0A9D1CZB3</accession>
<dbReference type="SMART" id="SM00530">
    <property type="entry name" value="HTH_XRE"/>
    <property type="match status" value="1"/>
</dbReference>
<comment type="caution">
    <text evidence="2">The sequence shown here is derived from an EMBL/GenBank/DDBJ whole genome shotgun (WGS) entry which is preliminary data.</text>
</comment>
<dbReference type="InterPro" id="IPR001387">
    <property type="entry name" value="Cro/C1-type_HTH"/>
</dbReference>
<dbReference type="GO" id="GO:0003677">
    <property type="term" value="F:DNA binding"/>
    <property type="evidence" value="ECO:0007669"/>
    <property type="project" value="InterPro"/>
</dbReference>
<evidence type="ECO:0000313" key="3">
    <source>
        <dbReference type="Proteomes" id="UP000886786"/>
    </source>
</evidence>
<reference evidence="2" key="2">
    <citation type="journal article" date="2021" name="PeerJ">
        <title>Extensive microbial diversity within the chicken gut microbiome revealed by metagenomics and culture.</title>
        <authorList>
            <person name="Gilroy R."/>
            <person name="Ravi A."/>
            <person name="Getino M."/>
            <person name="Pursley I."/>
            <person name="Horton D.L."/>
            <person name="Alikhan N.F."/>
            <person name="Baker D."/>
            <person name="Gharbi K."/>
            <person name="Hall N."/>
            <person name="Watson M."/>
            <person name="Adriaenssens E.M."/>
            <person name="Foster-Nyarko E."/>
            <person name="Jarju S."/>
            <person name="Secka A."/>
            <person name="Antonio M."/>
            <person name="Oren A."/>
            <person name="Chaudhuri R.R."/>
            <person name="La Ragione R."/>
            <person name="Hildebrand F."/>
            <person name="Pallen M.J."/>
        </authorList>
    </citation>
    <scope>NUCLEOTIDE SEQUENCE</scope>
    <source>
        <strain evidence="2">CHK147-3167</strain>
    </source>
</reference>
<dbReference type="SUPFAM" id="SSF47413">
    <property type="entry name" value="lambda repressor-like DNA-binding domains"/>
    <property type="match status" value="1"/>
</dbReference>
<dbReference type="EMBL" id="DVFV01000130">
    <property type="protein sequence ID" value="HIQ91474.1"/>
    <property type="molecule type" value="Genomic_DNA"/>
</dbReference>
<dbReference type="InterPro" id="IPR010982">
    <property type="entry name" value="Lambda_DNA-bd_dom_sf"/>
</dbReference>
<gene>
    <name evidence="2" type="ORF">IAB27_07660</name>
</gene>
<evidence type="ECO:0000259" key="1">
    <source>
        <dbReference type="PROSITE" id="PS50943"/>
    </source>
</evidence>
<sequence>MRKSQNLKQETLAKSLNISQQNLSRYENEQRIISFETIEKIASTCGYQIYFVNKKTKETFTTDDLNRKDI</sequence>
<proteinExistence type="predicted"/>
<protein>
    <submittedName>
        <fullName evidence="2">Helix-turn-helix transcriptional regulator</fullName>
    </submittedName>
</protein>
<dbReference type="Proteomes" id="UP000886786">
    <property type="component" value="Unassembled WGS sequence"/>
</dbReference>
<dbReference type="PROSITE" id="PS50943">
    <property type="entry name" value="HTH_CROC1"/>
    <property type="match status" value="1"/>
</dbReference>
<dbReference type="AlphaFoldDB" id="A0A9D1CZB3"/>
<dbReference type="Gene3D" id="1.10.260.40">
    <property type="entry name" value="lambda repressor-like DNA-binding domains"/>
    <property type="match status" value="1"/>
</dbReference>
<evidence type="ECO:0000313" key="2">
    <source>
        <dbReference type="EMBL" id="HIQ91474.1"/>
    </source>
</evidence>